<sequence length="131" mass="13900">MSRYVGLVLISHSYDLAYGLKMIASQVEPDVPIAIAGGTEDNDIGTSVIKIKEAIESVYSDKGVILFFDLGSALMNAELAIDMLGNPQNVKIADAPLVEGVYAAAVESGCGADLEEALKVAEQTRLLEKKI</sequence>
<dbReference type="NCBIfam" id="TIGR02364">
    <property type="entry name" value="dha_pts"/>
    <property type="match status" value="1"/>
</dbReference>
<evidence type="ECO:0000256" key="2">
    <source>
        <dbReference type="ARBA" id="ARBA00002788"/>
    </source>
</evidence>
<dbReference type="PROSITE" id="PS51096">
    <property type="entry name" value="PTS_EIIA_TYPE_4"/>
    <property type="match status" value="1"/>
</dbReference>
<accession>A0ABS4H0P2</accession>
<evidence type="ECO:0000256" key="4">
    <source>
        <dbReference type="ARBA" id="ARBA00022679"/>
    </source>
</evidence>
<comment type="subunit">
    <text evidence="5">Homodimer. The dihydroxyacetone kinase complex is composed of a homodimer of DhaM, a homodimer of DhaK and the subunit DhaL.</text>
</comment>
<proteinExistence type="predicted"/>
<comment type="caution">
    <text evidence="7">The sequence shown here is derived from an EMBL/GenBank/DDBJ whole genome shotgun (WGS) entry which is preliminary data.</text>
</comment>
<dbReference type="RefSeq" id="WP_209845807.1">
    <property type="nucleotide sequence ID" value="NZ_CBCRVE010000002.1"/>
</dbReference>
<evidence type="ECO:0000259" key="6">
    <source>
        <dbReference type="PROSITE" id="PS51096"/>
    </source>
</evidence>
<evidence type="ECO:0000256" key="5">
    <source>
        <dbReference type="ARBA" id="ARBA00046577"/>
    </source>
</evidence>
<comment type="catalytic activity">
    <reaction evidence="1">
        <text>dihydroxyacetone + phosphoenolpyruvate = dihydroxyacetone phosphate + pyruvate</text>
        <dbReference type="Rhea" id="RHEA:18381"/>
        <dbReference type="ChEBI" id="CHEBI:15361"/>
        <dbReference type="ChEBI" id="CHEBI:16016"/>
        <dbReference type="ChEBI" id="CHEBI:57642"/>
        <dbReference type="ChEBI" id="CHEBI:58702"/>
        <dbReference type="EC" id="2.7.1.121"/>
    </reaction>
</comment>
<keyword evidence="4" id="KW-0808">Transferase</keyword>
<dbReference type="InterPro" id="IPR036662">
    <property type="entry name" value="PTS_EIIA_man-typ_sf"/>
</dbReference>
<dbReference type="SUPFAM" id="SSF53062">
    <property type="entry name" value="PTS system fructose IIA component-like"/>
    <property type="match status" value="1"/>
</dbReference>
<evidence type="ECO:0000256" key="3">
    <source>
        <dbReference type="ARBA" id="ARBA00012095"/>
    </source>
</evidence>
<dbReference type="EMBL" id="JAGGKP010000001">
    <property type="protein sequence ID" value="MBP1936056.1"/>
    <property type="molecule type" value="Genomic_DNA"/>
</dbReference>
<keyword evidence="7" id="KW-0418">Kinase</keyword>
<comment type="function">
    <text evidence="2">Component of the dihydroxyacetone kinase complex, which is responsible for the phosphoenolpyruvate (PEP)-dependent phosphorylation of dihydroxyacetone. DhaM serves as the phosphoryl donor. Is phosphorylated by phosphoenolpyruvate in an EI- and HPr-dependent reaction, and a phosphorelay system on histidine residues finally leads to phosphoryl transfer to DhaL and dihydroxyacetone.</text>
</comment>
<reference evidence="7 8" key="1">
    <citation type="submission" date="2021-03" db="EMBL/GenBank/DDBJ databases">
        <title>Genomic Encyclopedia of Type Strains, Phase IV (KMG-IV): sequencing the most valuable type-strain genomes for metagenomic binning, comparative biology and taxonomic classification.</title>
        <authorList>
            <person name="Goeker M."/>
        </authorList>
    </citation>
    <scope>NUCLEOTIDE SEQUENCE [LARGE SCALE GENOMIC DNA]</scope>
    <source>
        <strain evidence="7 8">DSM 23491</strain>
    </source>
</reference>
<protein>
    <recommendedName>
        <fullName evidence="3">phosphoenolpyruvate--glycerone phosphotransferase</fullName>
        <ecNumber evidence="3">2.7.1.121</ecNumber>
    </recommendedName>
</protein>
<dbReference type="InterPro" id="IPR004701">
    <property type="entry name" value="PTS_EIIA_man-typ"/>
</dbReference>
<dbReference type="GO" id="GO:0016301">
    <property type="term" value="F:kinase activity"/>
    <property type="evidence" value="ECO:0007669"/>
    <property type="project" value="UniProtKB-KW"/>
</dbReference>
<dbReference type="PANTHER" id="PTHR38594:SF1">
    <property type="entry name" value="PEP-DEPENDENT DIHYDROXYACETONE KINASE, PHOSPHORYL DONOR SUBUNIT DHAM"/>
    <property type="match status" value="1"/>
</dbReference>
<dbReference type="EC" id="2.7.1.121" evidence="3"/>
<dbReference type="Proteomes" id="UP001519273">
    <property type="component" value="Unassembled WGS sequence"/>
</dbReference>
<keyword evidence="8" id="KW-1185">Reference proteome</keyword>
<dbReference type="Gene3D" id="3.40.50.510">
    <property type="entry name" value="Phosphotransferase system, mannose-type IIA component"/>
    <property type="match status" value="1"/>
</dbReference>
<dbReference type="Pfam" id="PF03610">
    <property type="entry name" value="EIIA-man"/>
    <property type="match status" value="1"/>
</dbReference>
<organism evidence="7 8">
    <name type="scientific">Paenibacillus sediminis</name>
    <dbReference type="NCBI Taxonomy" id="664909"/>
    <lineage>
        <taxon>Bacteria</taxon>
        <taxon>Bacillati</taxon>
        <taxon>Bacillota</taxon>
        <taxon>Bacilli</taxon>
        <taxon>Bacillales</taxon>
        <taxon>Paenibacillaceae</taxon>
        <taxon>Paenibacillus</taxon>
    </lineage>
</organism>
<evidence type="ECO:0000256" key="1">
    <source>
        <dbReference type="ARBA" id="ARBA00001113"/>
    </source>
</evidence>
<dbReference type="InterPro" id="IPR012844">
    <property type="entry name" value="DhaM_N"/>
</dbReference>
<evidence type="ECO:0000313" key="8">
    <source>
        <dbReference type="Proteomes" id="UP001519273"/>
    </source>
</evidence>
<gene>
    <name evidence="7" type="ORF">J2Z20_000917</name>
</gene>
<evidence type="ECO:0000313" key="7">
    <source>
        <dbReference type="EMBL" id="MBP1936056.1"/>
    </source>
</evidence>
<name>A0ABS4H0P2_9BACL</name>
<feature type="domain" description="PTS EIIA type-4" evidence="6">
    <location>
        <begin position="4"/>
        <end position="131"/>
    </location>
</feature>
<dbReference type="PANTHER" id="PTHR38594">
    <property type="entry name" value="PEP-DEPENDENT DIHYDROXYACETONE KINASE, PHOSPHORYL DONOR SUBUNIT DHAM"/>
    <property type="match status" value="1"/>
</dbReference>
<dbReference type="InterPro" id="IPR039643">
    <property type="entry name" value="DhaM"/>
</dbReference>